<sequence>MSELHHLLTLPHRPITEEYYFPKIQHFLKCGVPATYTLEQAAAFEKDSEETSESNTTPLHILARSLPKDLNNEENEVILKIFNIFFEYGAGWNFIDFEEKTIGDLVLEKGYTKDSMLYNRLIEAGVSAELLLRKVNGGDIEFIEDEDILNDNEPGSENTDAPSEIQDVVTEDTDATAANPSTYLKTKLEYKEDSLITKENKDGVMMDWEDEIMKLAANTIFPDLSNTTDSIVLNIGFGMGIIDSYIEEKKPKMHYICEAHPDVLQKMKEDGWYEKPNVVILEGKWQDTLNALLDEGEVFFDGIYYDTFSEHYEHMLELYDVIVGLIKSDGVFSFFNGLGADRQICYDVYKKIVEIDVAMYGFKCEYTTIDIGNHLPDWKDVKRSYYNCTYYYHPRITFI</sequence>
<dbReference type="GO" id="GO:0032259">
    <property type="term" value="P:methylation"/>
    <property type="evidence" value="ECO:0007669"/>
    <property type="project" value="UniProtKB-KW"/>
</dbReference>
<dbReference type="STRING" id="1071382.H2AP09"/>
<dbReference type="EMBL" id="HE650821">
    <property type="protein sequence ID" value="CCF56109.1"/>
    <property type="molecule type" value="Genomic_DNA"/>
</dbReference>
<dbReference type="PANTHER" id="PTHR32379:SF1">
    <property type="entry name" value="GUANIDINOACETATE N-METHYLTRANSFERASE"/>
    <property type="match status" value="1"/>
</dbReference>
<dbReference type="HOGENOM" id="CLU_033831_0_0_1"/>
<evidence type="ECO:0000313" key="9">
    <source>
        <dbReference type="Proteomes" id="UP000005220"/>
    </source>
</evidence>
<proteinExistence type="inferred from homology"/>
<dbReference type="PROSITE" id="PS51559">
    <property type="entry name" value="SAM_RMT2"/>
    <property type="match status" value="1"/>
</dbReference>
<accession>H2AP09</accession>
<organism evidence="8 9">
    <name type="scientific">Kazachstania africana (strain ATCC 22294 / BCRC 22015 / CBS 2517 / CECT 1963 / NBRC 1671 / NRRL Y-8276)</name>
    <name type="common">Yeast</name>
    <name type="synonym">Kluyveromyces africanus</name>
    <dbReference type="NCBI Taxonomy" id="1071382"/>
    <lineage>
        <taxon>Eukaryota</taxon>
        <taxon>Fungi</taxon>
        <taxon>Dikarya</taxon>
        <taxon>Ascomycota</taxon>
        <taxon>Saccharomycotina</taxon>
        <taxon>Saccharomycetes</taxon>
        <taxon>Saccharomycetales</taxon>
        <taxon>Saccharomycetaceae</taxon>
        <taxon>Kazachstania</taxon>
    </lineage>
</organism>
<evidence type="ECO:0000256" key="6">
    <source>
        <dbReference type="PIRNR" id="PIRNR038148"/>
    </source>
</evidence>
<protein>
    <recommendedName>
        <fullName evidence="6">Arginine N-methyltransferase 2</fullName>
        <ecNumber evidence="6">2.1.1.-</ecNumber>
    </recommendedName>
</protein>
<dbReference type="PANTHER" id="PTHR32379">
    <property type="entry name" value="GUANIDINOACETATE N-METHYLTRANSFERASE"/>
    <property type="match status" value="1"/>
</dbReference>
<dbReference type="InterPro" id="IPR029063">
    <property type="entry name" value="SAM-dependent_MTases_sf"/>
</dbReference>
<dbReference type="InterPro" id="IPR017408">
    <property type="entry name" value="Arginine_N-MeTrfase_2"/>
</dbReference>
<dbReference type="RefSeq" id="XP_003955244.1">
    <property type="nucleotide sequence ID" value="XM_003955195.1"/>
</dbReference>
<dbReference type="GO" id="GO:0005737">
    <property type="term" value="C:cytoplasm"/>
    <property type="evidence" value="ECO:0007669"/>
    <property type="project" value="UniProtKB-SubCell"/>
</dbReference>
<dbReference type="InParanoid" id="H2AP09"/>
<dbReference type="KEGG" id="kaf:KAFR_0A06740"/>
<dbReference type="eggNOG" id="KOG1709">
    <property type="taxonomic scope" value="Eukaryota"/>
</dbReference>
<dbReference type="SUPFAM" id="SSF53335">
    <property type="entry name" value="S-adenosyl-L-methionine-dependent methyltransferases"/>
    <property type="match status" value="1"/>
</dbReference>
<dbReference type="GO" id="GO:0019702">
    <property type="term" value="F:protein arginine N5-methyltransferase activity"/>
    <property type="evidence" value="ECO:0007669"/>
    <property type="project" value="EnsemblFungi"/>
</dbReference>
<keyword evidence="5 6" id="KW-0539">Nucleus</keyword>
<feature type="domain" description="RMT2" evidence="7">
    <location>
        <begin position="176"/>
        <end position="399"/>
    </location>
</feature>
<evidence type="ECO:0000256" key="5">
    <source>
        <dbReference type="ARBA" id="ARBA00023242"/>
    </source>
</evidence>
<dbReference type="InterPro" id="IPR051038">
    <property type="entry name" value="RMT2/GAMT_Mtase"/>
</dbReference>
<dbReference type="CDD" id="cd02440">
    <property type="entry name" value="AdoMet_MTases"/>
    <property type="match status" value="1"/>
</dbReference>
<dbReference type="PIRSF" id="PIRSF038148">
    <property type="entry name" value="Arginine_N-mtfrase-2"/>
    <property type="match status" value="1"/>
</dbReference>
<evidence type="ECO:0000256" key="1">
    <source>
        <dbReference type="ARBA" id="ARBA00022490"/>
    </source>
</evidence>
<comment type="subunit">
    <text evidence="6">Monomer.</text>
</comment>
<evidence type="ECO:0000259" key="7">
    <source>
        <dbReference type="PROSITE" id="PS51559"/>
    </source>
</evidence>
<comment type="subcellular location">
    <subcellularLocation>
        <location evidence="6">Cytoplasm</location>
    </subcellularLocation>
    <subcellularLocation>
        <location evidence="6">Nucleus</location>
    </subcellularLocation>
</comment>
<dbReference type="EC" id="2.1.1.-" evidence="6"/>
<evidence type="ECO:0000256" key="4">
    <source>
        <dbReference type="ARBA" id="ARBA00022691"/>
    </source>
</evidence>
<evidence type="ECO:0000256" key="3">
    <source>
        <dbReference type="ARBA" id="ARBA00022679"/>
    </source>
</evidence>
<gene>
    <name evidence="8" type="primary">KAFR0A06740</name>
    <name evidence="8" type="ORF">KAFR_0A06740</name>
</gene>
<evidence type="ECO:0000313" key="8">
    <source>
        <dbReference type="EMBL" id="CCF56109.1"/>
    </source>
</evidence>
<dbReference type="AlphaFoldDB" id="H2AP09"/>
<keyword evidence="1 6" id="KW-0963">Cytoplasm</keyword>
<dbReference type="OrthoDB" id="19014at2759"/>
<name>H2AP09_KAZAF</name>
<keyword evidence="9" id="KW-1185">Reference proteome</keyword>
<keyword evidence="4" id="KW-0949">S-adenosyl-L-methionine</keyword>
<dbReference type="FunFam" id="3.40.50.150:FF:000310">
    <property type="entry name" value="Arginine N-methyltransferase 2"/>
    <property type="match status" value="1"/>
</dbReference>
<comment type="function">
    <text evidence="6">S-adenosyl-L-methionine-dependent protein-arginine N-methyltransferase that methylates the delta-nitrogen atom of arginine residues to form N5-methylarginine (type IV) in target proteins. Monomethylates ribosomal protein L12.</text>
</comment>
<dbReference type="Proteomes" id="UP000005220">
    <property type="component" value="Chromosome 1"/>
</dbReference>
<keyword evidence="3 6" id="KW-0808">Transferase</keyword>
<dbReference type="GeneID" id="13885970"/>
<reference evidence="8 9" key="1">
    <citation type="journal article" date="2011" name="Proc. Natl. Acad. Sci. U.S.A.">
        <title>Evolutionary erosion of yeast sex chromosomes by mating-type switching accidents.</title>
        <authorList>
            <person name="Gordon J.L."/>
            <person name="Armisen D."/>
            <person name="Proux-Wera E."/>
            <person name="Oheigeartaigh S.S."/>
            <person name="Byrne K.P."/>
            <person name="Wolfe K.H."/>
        </authorList>
    </citation>
    <scope>NUCLEOTIDE SEQUENCE [LARGE SCALE GENOMIC DNA]</scope>
    <source>
        <strain evidence="9">ATCC 22294 / BCRC 22015 / CBS 2517 / CECT 1963 / NBRC 1671 / NRRL Y-8276</strain>
    </source>
</reference>
<evidence type="ECO:0000256" key="2">
    <source>
        <dbReference type="ARBA" id="ARBA00022603"/>
    </source>
</evidence>
<dbReference type="InterPro" id="IPR026480">
    <property type="entry name" value="RMT2_dom"/>
</dbReference>
<dbReference type="Gene3D" id="3.40.50.150">
    <property type="entry name" value="Vaccinia Virus protein VP39"/>
    <property type="match status" value="1"/>
</dbReference>
<dbReference type="FunCoup" id="H2AP09">
    <property type="interactions" value="430"/>
</dbReference>
<keyword evidence="2 6" id="KW-0489">Methyltransferase</keyword>
<comment type="similarity">
    <text evidence="6">Belongs to the class I-like SAM-binding methyltransferase superfamily. RMT2 methyltransferase family.</text>
</comment>
<dbReference type="GO" id="GO:0005634">
    <property type="term" value="C:nucleus"/>
    <property type="evidence" value="ECO:0007669"/>
    <property type="project" value="UniProtKB-SubCell"/>
</dbReference>